<proteinExistence type="predicted"/>
<sequence length="112" mass="12649">MEAPSGLGGAVPVPASQAAKKEWRAIPEHSFRSNGSEVRFNGLSEILEVQNSFEVQLKEHMNINADLKEQLHEREQSILELERKLEGKDRELRSMKIDTEAVCFASHLLCSF</sequence>
<organism evidence="2 3">
    <name type="scientific">Ensete ventricosum</name>
    <name type="common">Abyssinian banana</name>
    <name type="synonym">Musa ensete</name>
    <dbReference type="NCBI Taxonomy" id="4639"/>
    <lineage>
        <taxon>Eukaryota</taxon>
        <taxon>Viridiplantae</taxon>
        <taxon>Streptophyta</taxon>
        <taxon>Embryophyta</taxon>
        <taxon>Tracheophyta</taxon>
        <taxon>Spermatophyta</taxon>
        <taxon>Magnoliopsida</taxon>
        <taxon>Liliopsida</taxon>
        <taxon>Zingiberales</taxon>
        <taxon>Musaceae</taxon>
        <taxon>Ensete</taxon>
    </lineage>
</organism>
<evidence type="ECO:0000256" key="1">
    <source>
        <dbReference type="SAM" id="Coils"/>
    </source>
</evidence>
<comment type="caution">
    <text evidence="2">The sequence shown here is derived from an EMBL/GenBank/DDBJ whole genome shotgun (WGS) entry which is preliminary data.</text>
</comment>
<accession>A0A427B4M9</accession>
<evidence type="ECO:0000313" key="3">
    <source>
        <dbReference type="Proteomes" id="UP000287651"/>
    </source>
</evidence>
<reference evidence="2 3" key="1">
    <citation type="journal article" date="2014" name="Agronomy (Basel)">
        <title>A Draft Genome Sequence for Ensete ventricosum, the Drought-Tolerant Tree Against Hunger.</title>
        <authorList>
            <person name="Harrison J."/>
            <person name="Moore K.A."/>
            <person name="Paszkiewicz K."/>
            <person name="Jones T."/>
            <person name="Grant M."/>
            <person name="Ambacheew D."/>
            <person name="Muzemil S."/>
            <person name="Studholme D.J."/>
        </authorList>
    </citation>
    <scope>NUCLEOTIDE SEQUENCE [LARGE SCALE GENOMIC DNA]</scope>
</reference>
<keyword evidence="1" id="KW-0175">Coiled coil</keyword>
<feature type="coiled-coil region" evidence="1">
    <location>
        <begin position="57"/>
        <end position="98"/>
    </location>
</feature>
<evidence type="ECO:0000313" key="2">
    <source>
        <dbReference type="EMBL" id="RRT83429.1"/>
    </source>
</evidence>
<gene>
    <name evidence="2" type="ORF">B296_00014356</name>
</gene>
<dbReference type="PANTHER" id="PTHR35766">
    <property type="entry name" value="OS08G0543600 PROTEIN"/>
    <property type="match status" value="1"/>
</dbReference>
<dbReference type="PANTHER" id="PTHR35766:SF1">
    <property type="entry name" value="OS08G0543600 PROTEIN"/>
    <property type="match status" value="1"/>
</dbReference>
<dbReference type="Proteomes" id="UP000287651">
    <property type="component" value="Unassembled WGS sequence"/>
</dbReference>
<dbReference type="AlphaFoldDB" id="A0A427B4M9"/>
<name>A0A427B4M9_ENSVE</name>
<protein>
    <submittedName>
        <fullName evidence="2">Uncharacterized protein</fullName>
    </submittedName>
</protein>
<dbReference type="EMBL" id="AMZH03000495">
    <property type="protein sequence ID" value="RRT83429.1"/>
    <property type="molecule type" value="Genomic_DNA"/>
</dbReference>